<proteinExistence type="predicted"/>
<evidence type="ECO:0000313" key="1">
    <source>
        <dbReference type="EMBL" id="KAI8000131.1"/>
    </source>
</evidence>
<dbReference type="Proteomes" id="UP001060215">
    <property type="component" value="Chromosome 8"/>
</dbReference>
<accession>A0ACC0GL33</accession>
<reference evidence="1 2" key="1">
    <citation type="journal article" date="2022" name="Plant J.">
        <title>Chromosome-level genome of Camellia lanceoleosa provides a valuable resource for understanding genome evolution and self-incompatibility.</title>
        <authorList>
            <person name="Gong W."/>
            <person name="Xiao S."/>
            <person name="Wang L."/>
            <person name="Liao Z."/>
            <person name="Chang Y."/>
            <person name="Mo W."/>
            <person name="Hu G."/>
            <person name="Li W."/>
            <person name="Zhao G."/>
            <person name="Zhu H."/>
            <person name="Hu X."/>
            <person name="Ji K."/>
            <person name="Xiang X."/>
            <person name="Song Q."/>
            <person name="Yuan D."/>
            <person name="Jin S."/>
            <person name="Zhang L."/>
        </authorList>
    </citation>
    <scope>NUCLEOTIDE SEQUENCE [LARGE SCALE GENOMIC DNA]</scope>
    <source>
        <strain evidence="1">SQ_2022a</strain>
    </source>
</reference>
<protein>
    <submittedName>
        <fullName evidence="1">Uncharacterized protein</fullName>
    </submittedName>
</protein>
<keyword evidence="2" id="KW-1185">Reference proteome</keyword>
<gene>
    <name evidence="1" type="ORF">LOK49_LG09G02760</name>
</gene>
<sequence>MTSSSSTSPYIASLTLLFILLLFTPVTSRGEVFKKNSTGLSTQRRVASENLKRNGFKVLQADRKTRGSSRVHSSPLPARGGGVFNASAHEVPSGPNPISNRKGKVATKEVVAMDGGEVSSKG</sequence>
<organism evidence="1 2">
    <name type="scientific">Camellia lanceoleosa</name>
    <dbReference type="NCBI Taxonomy" id="1840588"/>
    <lineage>
        <taxon>Eukaryota</taxon>
        <taxon>Viridiplantae</taxon>
        <taxon>Streptophyta</taxon>
        <taxon>Embryophyta</taxon>
        <taxon>Tracheophyta</taxon>
        <taxon>Spermatophyta</taxon>
        <taxon>Magnoliopsida</taxon>
        <taxon>eudicotyledons</taxon>
        <taxon>Gunneridae</taxon>
        <taxon>Pentapetalae</taxon>
        <taxon>asterids</taxon>
        <taxon>Ericales</taxon>
        <taxon>Theaceae</taxon>
        <taxon>Camellia</taxon>
    </lineage>
</organism>
<dbReference type="EMBL" id="CM045765">
    <property type="protein sequence ID" value="KAI8000131.1"/>
    <property type="molecule type" value="Genomic_DNA"/>
</dbReference>
<evidence type="ECO:0000313" key="2">
    <source>
        <dbReference type="Proteomes" id="UP001060215"/>
    </source>
</evidence>
<comment type="caution">
    <text evidence="1">The sequence shown here is derived from an EMBL/GenBank/DDBJ whole genome shotgun (WGS) entry which is preliminary data.</text>
</comment>
<name>A0ACC0GL33_9ERIC</name>